<evidence type="ECO:0000313" key="2">
    <source>
        <dbReference type="EMBL" id="KAE8129600.1"/>
    </source>
</evidence>
<dbReference type="AlphaFoldDB" id="A0A5N6S5V9"/>
<protein>
    <submittedName>
        <fullName evidence="2">IS3 family transposase</fullName>
    </submittedName>
</protein>
<dbReference type="PANTHER" id="PTHR46889:SF4">
    <property type="entry name" value="TRANSPOSASE INSO FOR INSERTION SEQUENCE ELEMENT IS911B-RELATED"/>
    <property type="match status" value="1"/>
</dbReference>
<reference evidence="2 3" key="1">
    <citation type="submission" date="2018-04" db="EMBL/GenBank/DDBJ databases">
        <authorList>
            <person name="Eckel V.P."/>
            <person name="Vogel R.F."/>
        </authorList>
    </citation>
    <scope>NUCLEOTIDE SEQUENCE [LARGE SCALE GENOMIC DNA]</scope>
    <source>
        <strain evidence="3">TMW 2.1764</strain>
    </source>
</reference>
<dbReference type="InterPro" id="IPR050900">
    <property type="entry name" value="Transposase_IS3/IS150/IS904"/>
</dbReference>
<evidence type="ECO:0000313" key="3">
    <source>
        <dbReference type="Proteomes" id="UP000325415"/>
    </source>
</evidence>
<comment type="caution">
    <text evidence="2">The sequence shown here is derived from an EMBL/GenBank/DDBJ whole genome shotgun (WGS) entry which is preliminary data.</text>
</comment>
<dbReference type="GO" id="GO:0015074">
    <property type="term" value="P:DNA integration"/>
    <property type="evidence" value="ECO:0007669"/>
    <property type="project" value="InterPro"/>
</dbReference>
<dbReference type="EMBL" id="QDAG01000002">
    <property type="protein sequence ID" value="KAE8129600.1"/>
    <property type="molecule type" value="Genomic_DNA"/>
</dbReference>
<keyword evidence="3" id="KW-1185">Reference proteome</keyword>
<accession>A0A5N6S5V9</accession>
<dbReference type="InterPro" id="IPR048020">
    <property type="entry name" value="Transpos_IS3"/>
</dbReference>
<dbReference type="PANTHER" id="PTHR46889">
    <property type="entry name" value="TRANSPOSASE INSF FOR INSERTION SEQUENCE IS3B-RELATED"/>
    <property type="match status" value="1"/>
</dbReference>
<dbReference type="Gene3D" id="3.30.420.10">
    <property type="entry name" value="Ribonuclease H-like superfamily/Ribonuclease H"/>
    <property type="match status" value="1"/>
</dbReference>
<dbReference type="GO" id="GO:0003676">
    <property type="term" value="F:nucleic acid binding"/>
    <property type="evidence" value="ECO:0007669"/>
    <property type="project" value="InterPro"/>
</dbReference>
<dbReference type="InterPro" id="IPR012337">
    <property type="entry name" value="RNaseH-like_sf"/>
</dbReference>
<sequence>MPGKSYRRLAGAWRRLRQGRIALSPAQETQYENGLALENTLISDLLGAGFSQNQALKLIGLSKASFHYRTSPRPRAIDPVPHRRRSHPAALTAAEKDRIIESLSASGVSIEETYYRDLDQQEVVASLSSYHRVARQEGIATAATGSKRSRGPRAPRRAPVLVAAGPAQIACWDITYLPGPFRGVHYALYLIIDLFSRMILGWTIHEREDQFVAERLMRQVIQAHQGALRTVHSDNGAAMTSKRMKELLARNSIAQSLIRPSVSNDNAQCESFFRTVKYSPAWPGAFESIQAAEEWFGQFVEIYNHQHHHCGLAGFTPASVFDGTWLAAAQARQATLDSLYQTHPERYAHPPQIKIPPNTVTLNLAPNNKTHSPSTLAELLAS</sequence>
<dbReference type="InterPro" id="IPR001584">
    <property type="entry name" value="Integrase_cat-core"/>
</dbReference>
<dbReference type="Proteomes" id="UP000325415">
    <property type="component" value="Unassembled WGS sequence"/>
</dbReference>
<dbReference type="InterPro" id="IPR036397">
    <property type="entry name" value="RNaseH_sf"/>
</dbReference>
<name>A0A5N6S5V9_9BIFI</name>
<dbReference type="PROSITE" id="PS50994">
    <property type="entry name" value="INTEGRASE"/>
    <property type="match status" value="1"/>
</dbReference>
<feature type="domain" description="Integrase catalytic" evidence="1">
    <location>
        <begin position="162"/>
        <end position="325"/>
    </location>
</feature>
<gene>
    <name evidence="2" type="ORF">DDE84_01990</name>
</gene>
<organism evidence="2 3">
    <name type="scientific">Bifidobacterium tibiigranuli</name>
    <dbReference type="NCBI Taxonomy" id="2172043"/>
    <lineage>
        <taxon>Bacteria</taxon>
        <taxon>Bacillati</taxon>
        <taxon>Actinomycetota</taxon>
        <taxon>Actinomycetes</taxon>
        <taxon>Bifidobacteriales</taxon>
        <taxon>Bifidobacteriaceae</taxon>
        <taxon>Bifidobacterium</taxon>
    </lineage>
</organism>
<dbReference type="NCBIfam" id="NF033516">
    <property type="entry name" value="transpos_IS3"/>
    <property type="match status" value="1"/>
</dbReference>
<dbReference type="SUPFAM" id="SSF53098">
    <property type="entry name" value="Ribonuclease H-like"/>
    <property type="match status" value="1"/>
</dbReference>
<dbReference type="OrthoDB" id="52928at2"/>
<evidence type="ECO:0000259" key="1">
    <source>
        <dbReference type="PROSITE" id="PS50994"/>
    </source>
</evidence>
<proteinExistence type="predicted"/>
<dbReference type="Pfam" id="PF00665">
    <property type="entry name" value="rve"/>
    <property type="match status" value="1"/>
</dbReference>